<evidence type="ECO:0008006" key="22">
    <source>
        <dbReference type="Google" id="ProtNLM"/>
    </source>
</evidence>
<keyword evidence="10 19" id="KW-1133">Transmembrane helix</keyword>
<keyword evidence="21" id="KW-1185">Reference proteome</keyword>
<feature type="active site" description="Proton acceptor" evidence="15">
    <location>
        <position position="75"/>
    </location>
</feature>
<sequence>MLMGLKDKQTTKNKNFIQSFIHAMQGIFSLVTTERNFRKHLLFGMLAVVLGLILNLNLGQWLWIILAIFSVISSEALNTIVESVVDLIVGPKYDDLAKKAKDVAAGGVLLSAAFAFIIGVIIFVPELVALFQ</sequence>
<dbReference type="InterPro" id="IPR036945">
    <property type="entry name" value="DAGK_sf"/>
</dbReference>
<keyword evidence="6 19" id="KW-0812">Transmembrane</keyword>
<evidence type="ECO:0000313" key="20">
    <source>
        <dbReference type="EMBL" id="TDG78064.1"/>
    </source>
</evidence>
<evidence type="ECO:0000256" key="12">
    <source>
        <dbReference type="ARBA" id="ARBA00023136"/>
    </source>
</evidence>
<reference evidence="20 21" key="1">
    <citation type="journal article" date="2019" name="Appl. Microbiol. Biotechnol.">
        <title>Uncovering carbohydrate metabolism through a genotype-phenotype association study of 56 lactic acid bacteria genomes.</title>
        <authorList>
            <person name="Buron-Moles G."/>
            <person name="Chailyan A."/>
            <person name="Dolejs I."/>
            <person name="Forster J."/>
            <person name="Miks M.H."/>
        </authorList>
    </citation>
    <scope>NUCLEOTIDE SEQUENCE [LARGE SCALE GENOMIC DNA]</scope>
    <source>
        <strain evidence="20 21">ATCC 49373</strain>
    </source>
</reference>
<dbReference type="AlphaFoldDB" id="A0A4R5NNS5"/>
<dbReference type="Gene3D" id="1.10.287.3610">
    <property type="match status" value="1"/>
</dbReference>
<proteinExistence type="inferred from homology"/>
<evidence type="ECO:0000256" key="2">
    <source>
        <dbReference type="ARBA" id="ARBA00005967"/>
    </source>
</evidence>
<dbReference type="InterPro" id="IPR000829">
    <property type="entry name" value="DAGK"/>
</dbReference>
<keyword evidence="3" id="KW-1003">Cell membrane</keyword>
<dbReference type="GO" id="GO:0008654">
    <property type="term" value="P:phospholipid biosynthetic process"/>
    <property type="evidence" value="ECO:0007669"/>
    <property type="project" value="UniProtKB-KW"/>
</dbReference>
<name>A0A4R5NNS5_9LACO</name>
<gene>
    <name evidence="20" type="ORF">C5L31_001299</name>
</gene>
<dbReference type="GO" id="GO:0046872">
    <property type="term" value="F:metal ion binding"/>
    <property type="evidence" value="ECO:0007669"/>
    <property type="project" value="UniProtKB-KW"/>
</dbReference>
<dbReference type="InterPro" id="IPR033717">
    <property type="entry name" value="UDPK"/>
</dbReference>
<feature type="binding site" evidence="18">
    <location>
        <position position="34"/>
    </location>
    <ligand>
        <name>a divalent metal cation</name>
        <dbReference type="ChEBI" id="CHEBI:60240"/>
    </ligand>
</feature>
<evidence type="ECO:0000256" key="7">
    <source>
        <dbReference type="ARBA" id="ARBA00022741"/>
    </source>
</evidence>
<evidence type="ECO:0000256" key="10">
    <source>
        <dbReference type="ARBA" id="ARBA00022989"/>
    </source>
</evidence>
<comment type="subcellular location">
    <subcellularLocation>
        <location evidence="1">Cell membrane</location>
        <topology evidence="1">Multi-pass membrane protein</topology>
    </subcellularLocation>
</comment>
<feature type="transmembrane region" description="Helical" evidence="19">
    <location>
        <begin position="40"/>
        <end position="56"/>
    </location>
</feature>
<feature type="transmembrane region" description="Helical" evidence="19">
    <location>
        <begin position="102"/>
        <end position="124"/>
    </location>
</feature>
<evidence type="ECO:0000256" key="16">
    <source>
        <dbReference type="PIRSR" id="PIRSR600829-2"/>
    </source>
</evidence>
<accession>A0A4R5NNS5</accession>
<dbReference type="OrthoDB" id="9789934at2"/>
<keyword evidence="8" id="KW-0418">Kinase</keyword>
<protein>
    <recommendedName>
        <fullName evidence="22">Diacylglycerol kinase</fullName>
    </recommendedName>
</protein>
<dbReference type="GO" id="GO:0016301">
    <property type="term" value="F:kinase activity"/>
    <property type="evidence" value="ECO:0007669"/>
    <property type="project" value="UniProtKB-KW"/>
</dbReference>
<evidence type="ECO:0000313" key="21">
    <source>
        <dbReference type="Proteomes" id="UP000294854"/>
    </source>
</evidence>
<keyword evidence="7 17" id="KW-0547">Nucleotide-binding</keyword>
<keyword evidence="5" id="KW-0808">Transferase</keyword>
<evidence type="ECO:0000256" key="11">
    <source>
        <dbReference type="ARBA" id="ARBA00023098"/>
    </source>
</evidence>
<dbReference type="Pfam" id="PF01219">
    <property type="entry name" value="DAGK_prokar"/>
    <property type="match status" value="1"/>
</dbReference>
<evidence type="ECO:0000256" key="17">
    <source>
        <dbReference type="PIRSR" id="PIRSR600829-3"/>
    </source>
</evidence>
<evidence type="ECO:0000256" key="15">
    <source>
        <dbReference type="PIRSR" id="PIRSR600829-1"/>
    </source>
</evidence>
<dbReference type="STRING" id="1122149.FD44_GL001664"/>
<evidence type="ECO:0000256" key="4">
    <source>
        <dbReference type="ARBA" id="ARBA00022516"/>
    </source>
</evidence>
<dbReference type="EMBL" id="PUFO01000045">
    <property type="protein sequence ID" value="TDG78064.1"/>
    <property type="molecule type" value="Genomic_DNA"/>
</dbReference>
<dbReference type="PANTHER" id="PTHR34299:SF1">
    <property type="entry name" value="DIACYLGLYCEROL KINASE"/>
    <property type="match status" value="1"/>
</dbReference>
<dbReference type="GO" id="GO:0005524">
    <property type="term" value="F:ATP binding"/>
    <property type="evidence" value="ECO:0007669"/>
    <property type="project" value="UniProtKB-KW"/>
</dbReference>
<evidence type="ECO:0000256" key="5">
    <source>
        <dbReference type="ARBA" id="ARBA00022679"/>
    </source>
</evidence>
<feature type="binding site" evidence="17">
    <location>
        <position position="34"/>
    </location>
    <ligand>
        <name>ATP</name>
        <dbReference type="ChEBI" id="CHEBI:30616"/>
    </ligand>
</feature>
<dbReference type="CDD" id="cd14265">
    <property type="entry name" value="UDPK_IM_like"/>
    <property type="match status" value="1"/>
</dbReference>
<dbReference type="GO" id="GO:0005886">
    <property type="term" value="C:plasma membrane"/>
    <property type="evidence" value="ECO:0007669"/>
    <property type="project" value="UniProtKB-SubCell"/>
</dbReference>
<evidence type="ECO:0000256" key="1">
    <source>
        <dbReference type="ARBA" id="ARBA00004651"/>
    </source>
</evidence>
<evidence type="ECO:0000256" key="8">
    <source>
        <dbReference type="ARBA" id="ARBA00022777"/>
    </source>
</evidence>
<evidence type="ECO:0000256" key="6">
    <source>
        <dbReference type="ARBA" id="ARBA00022692"/>
    </source>
</evidence>
<dbReference type="RefSeq" id="WP_010619751.1">
    <property type="nucleotide sequence ID" value="NZ_CP042371.1"/>
</dbReference>
<dbReference type="Proteomes" id="UP000294854">
    <property type="component" value="Unassembled WGS sequence"/>
</dbReference>
<evidence type="ECO:0000256" key="14">
    <source>
        <dbReference type="ARBA" id="ARBA00023264"/>
    </source>
</evidence>
<keyword evidence="12 19" id="KW-0472">Membrane</keyword>
<keyword evidence="13" id="KW-0594">Phospholipid biosynthesis</keyword>
<organism evidence="20 21">
    <name type="scientific">Secundilactobacillus malefermentans</name>
    <dbReference type="NCBI Taxonomy" id="176292"/>
    <lineage>
        <taxon>Bacteria</taxon>
        <taxon>Bacillati</taxon>
        <taxon>Bacillota</taxon>
        <taxon>Bacilli</taxon>
        <taxon>Lactobacillales</taxon>
        <taxon>Lactobacillaceae</taxon>
        <taxon>Secundilactobacillus</taxon>
    </lineage>
</organism>
<keyword evidence="18" id="KW-0460">Magnesium</keyword>
<comment type="cofactor">
    <cofactor evidence="18">
        <name>Mg(2+)</name>
        <dbReference type="ChEBI" id="CHEBI:18420"/>
    </cofactor>
    <text evidence="18">Mn(2+), Zn(2+), Cd(2+) and Co(2+) support activity to lesser extents.</text>
</comment>
<keyword evidence="9 17" id="KW-0067">ATP-binding</keyword>
<feature type="binding site" evidence="17">
    <location>
        <begin position="101"/>
        <end position="102"/>
    </location>
    <ligand>
        <name>ATP</name>
        <dbReference type="ChEBI" id="CHEBI:30616"/>
    </ligand>
</feature>
<comment type="similarity">
    <text evidence="2">Belongs to the bacterial diacylglycerol kinase family.</text>
</comment>
<keyword evidence="14" id="KW-1208">Phospholipid metabolism</keyword>
<keyword evidence="18" id="KW-0479">Metal-binding</keyword>
<evidence type="ECO:0000256" key="19">
    <source>
        <dbReference type="SAM" id="Phobius"/>
    </source>
</evidence>
<keyword evidence="4" id="KW-0444">Lipid biosynthesis</keyword>
<feature type="binding site" evidence="17">
    <location>
        <position position="82"/>
    </location>
    <ligand>
        <name>ATP</name>
        <dbReference type="ChEBI" id="CHEBI:30616"/>
    </ligand>
</feature>
<dbReference type="PANTHER" id="PTHR34299">
    <property type="entry name" value="DIACYLGLYCEROL KINASE"/>
    <property type="match status" value="1"/>
</dbReference>
<keyword evidence="11" id="KW-0443">Lipid metabolism</keyword>
<comment type="caution">
    <text evidence="20">The sequence shown here is derived from an EMBL/GenBank/DDBJ whole genome shotgun (WGS) entry which is preliminary data.</text>
</comment>
<evidence type="ECO:0000256" key="3">
    <source>
        <dbReference type="ARBA" id="ARBA00022475"/>
    </source>
</evidence>
<feature type="binding site" evidence="18">
    <location>
        <position position="82"/>
    </location>
    <ligand>
        <name>a divalent metal cation</name>
        <dbReference type="ChEBI" id="CHEBI:60240"/>
    </ligand>
</feature>
<evidence type="ECO:0000256" key="18">
    <source>
        <dbReference type="PIRSR" id="PIRSR600829-4"/>
    </source>
</evidence>
<evidence type="ECO:0000256" key="13">
    <source>
        <dbReference type="ARBA" id="ARBA00023209"/>
    </source>
</evidence>
<feature type="binding site" evidence="16">
    <location>
        <position position="75"/>
    </location>
    <ligand>
        <name>substrate</name>
    </ligand>
</feature>
<evidence type="ECO:0000256" key="9">
    <source>
        <dbReference type="ARBA" id="ARBA00022840"/>
    </source>
</evidence>